<gene>
    <name evidence="1" type="ORF">E2C01_021692</name>
</gene>
<reference evidence="1 2" key="1">
    <citation type="submission" date="2019-05" db="EMBL/GenBank/DDBJ databases">
        <title>Another draft genome of Portunus trituberculatus and its Hox gene families provides insights of decapod evolution.</title>
        <authorList>
            <person name="Jeong J.-H."/>
            <person name="Song I."/>
            <person name="Kim S."/>
            <person name="Choi T."/>
            <person name="Kim D."/>
            <person name="Ryu S."/>
            <person name="Kim W."/>
        </authorList>
    </citation>
    <scope>NUCLEOTIDE SEQUENCE [LARGE SCALE GENOMIC DNA]</scope>
    <source>
        <tissue evidence="1">Muscle</tissue>
    </source>
</reference>
<keyword evidence="2" id="KW-1185">Reference proteome</keyword>
<evidence type="ECO:0000313" key="2">
    <source>
        <dbReference type="Proteomes" id="UP000324222"/>
    </source>
</evidence>
<organism evidence="1 2">
    <name type="scientific">Portunus trituberculatus</name>
    <name type="common">Swimming crab</name>
    <name type="synonym">Neptunus trituberculatus</name>
    <dbReference type="NCBI Taxonomy" id="210409"/>
    <lineage>
        <taxon>Eukaryota</taxon>
        <taxon>Metazoa</taxon>
        <taxon>Ecdysozoa</taxon>
        <taxon>Arthropoda</taxon>
        <taxon>Crustacea</taxon>
        <taxon>Multicrustacea</taxon>
        <taxon>Malacostraca</taxon>
        <taxon>Eumalacostraca</taxon>
        <taxon>Eucarida</taxon>
        <taxon>Decapoda</taxon>
        <taxon>Pleocyemata</taxon>
        <taxon>Brachyura</taxon>
        <taxon>Eubrachyura</taxon>
        <taxon>Portunoidea</taxon>
        <taxon>Portunidae</taxon>
        <taxon>Portuninae</taxon>
        <taxon>Portunus</taxon>
    </lineage>
</organism>
<dbReference type="EMBL" id="VSRR010001922">
    <property type="protein sequence ID" value="MPC28486.1"/>
    <property type="molecule type" value="Genomic_DNA"/>
</dbReference>
<name>A0A5B7E5L2_PORTR</name>
<proteinExistence type="predicted"/>
<evidence type="ECO:0000313" key="1">
    <source>
        <dbReference type="EMBL" id="MPC28486.1"/>
    </source>
</evidence>
<protein>
    <submittedName>
        <fullName evidence="1">Uncharacterized protein</fullName>
    </submittedName>
</protein>
<sequence length="39" mass="4610">MVYFTPHHPVFVSLEAPYHSFPGTWRAGMPPRPRRQDML</sequence>
<accession>A0A5B7E5L2</accession>
<dbReference type="Proteomes" id="UP000324222">
    <property type="component" value="Unassembled WGS sequence"/>
</dbReference>
<dbReference type="AlphaFoldDB" id="A0A5B7E5L2"/>
<comment type="caution">
    <text evidence="1">The sequence shown here is derived from an EMBL/GenBank/DDBJ whole genome shotgun (WGS) entry which is preliminary data.</text>
</comment>